<proteinExistence type="predicted"/>
<evidence type="ECO:0000313" key="3">
    <source>
        <dbReference type="Proteomes" id="UP001589755"/>
    </source>
</evidence>
<dbReference type="EMBL" id="JBHLXD010000027">
    <property type="protein sequence ID" value="MFC0209714.1"/>
    <property type="molecule type" value="Genomic_DNA"/>
</dbReference>
<feature type="chain" id="PRO_5045808706" evidence="1">
    <location>
        <begin position="22"/>
        <end position="97"/>
    </location>
</feature>
<organism evidence="2 3">
    <name type="scientific">Chelativorans intermedius</name>
    <dbReference type="NCBI Taxonomy" id="515947"/>
    <lineage>
        <taxon>Bacteria</taxon>
        <taxon>Pseudomonadati</taxon>
        <taxon>Pseudomonadota</taxon>
        <taxon>Alphaproteobacteria</taxon>
        <taxon>Hyphomicrobiales</taxon>
        <taxon>Phyllobacteriaceae</taxon>
        <taxon>Chelativorans</taxon>
    </lineage>
</organism>
<name>A0ABV6DAP2_9HYPH</name>
<evidence type="ECO:0000256" key="1">
    <source>
        <dbReference type="SAM" id="SignalP"/>
    </source>
</evidence>
<reference evidence="2 3" key="1">
    <citation type="submission" date="2024-09" db="EMBL/GenBank/DDBJ databases">
        <authorList>
            <person name="Sun Q."/>
            <person name="Mori K."/>
        </authorList>
    </citation>
    <scope>NUCLEOTIDE SEQUENCE [LARGE SCALE GENOMIC DNA]</scope>
    <source>
        <strain evidence="2 3">CCM 8543</strain>
    </source>
</reference>
<protein>
    <submittedName>
        <fullName evidence="2">Uncharacterized protein</fullName>
    </submittedName>
</protein>
<dbReference type="RefSeq" id="WP_261522409.1">
    <property type="nucleotide sequence ID" value="NZ_JAODNW010000026.1"/>
</dbReference>
<keyword evidence="3" id="KW-1185">Reference proteome</keyword>
<sequence>MYKILVLTPVIAMLGLGNALAFDAASGFGPSDANDEPVPRFQLADPVDRSVVTAGIATRASRGAAAGIERTGRFSAAWGFGPSDANDEPVPRFQTVR</sequence>
<keyword evidence="1" id="KW-0732">Signal</keyword>
<accession>A0ABV6DAP2</accession>
<comment type="caution">
    <text evidence="2">The sequence shown here is derived from an EMBL/GenBank/DDBJ whole genome shotgun (WGS) entry which is preliminary data.</text>
</comment>
<gene>
    <name evidence="2" type="ORF">ACFFJ2_15010</name>
</gene>
<dbReference type="Proteomes" id="UP001589755">
    <property type="component" value="Unassembled WGS sequence"/>
</dbReference>
<evidence type="ECO:0000313" key="2">
    <source>
        <dbReference type="EMBL" id="MFC0209714.1"/>
    </source>
</evidence>
<feature type="signal peptide" evidence="1">
    <location>
        <begin position="1"/>
        <end position="21"/>
    </location>
</feature>